<evidence type="ECO:0000256" key="1">
    <source>
        <dbReference type="SAM" id="Phobius"/>
    </source>
</evidence>
<dbReference type="CDD" id="cd01949">
    <property type="entry name" value="GGDEF"/>
    <property type="match status" value="1"/>
</dbReference>
<dbReference type="InterPro" id="IPR043128">
    <property type="entry name" value="Rev_trsase/Diguanyl_cyclase"/>
</dbReference>
<dbReference type="Proteomes" id="UP001314903">
    <property type="component" value="Unassembled WGS sequence"/>
</dbReference>
<keyword evidence="1" id="KW-0812">Transmembrane</keyword>
<dbReference type="EMBL" id="JAGGLI010000038">
    <property type="protein sequence ID" value="MBP2028732.1"/>
    <property type="molecule type" value="Genomic_DNA"/>
</dbReference>
<feature type="transmembrane region" description="Helical" evidence="1">
    <location>
        <begin position="325"/>
        <end position="346"/>
    </location>
</feature>
<feature type="transmembrane region" description="Helical" evidence="1">
    <location>
        <begin position="264"/>
        <end position="283"/>
    </location>
</feature>
<organism evidence="3 4">
    <name type="scientific">Acetoanaerobium pronyense</name>
    <dbReference type="NCBI Taxonomy" id="1482736"/>
    <lineage>
        <taxon>Bacteria</taxon>
        <taxon>Bacillati</taxon>
        <taxon>Bacillota</taxon>
        <taxon>Clostridia</taxon>
        <taxon>Peptostreptococcales</taxon>
        <taxon>Filifactoraceae</taxon>
        <taxon>Acetoanaerobium</taxon>
    </lineage>
</organism>
<dbReference type="SUPFAM" id="SSF55073">
    <property type="entry name" value="Nucleotide cyclase"/>
    <property type="match status" value="1"/>
</dbReference>
<dbReference type="NCBIfam" id="TIGR00254">
    <property type="entry name" value="GGDEF"/>
    <property type="match status" value="1"/>
</dbReference>
<dbReference type="SMART" id="SM00267">
    <property type="entry name" value="GGDEF"/>
    <property type="match status" value="1"/>
</dbReference>
<feature type="transmembrane region" description="Helical" evidence="1">
    <location>
        <begin position="352"/>
        <end position="373"/>
    </location>
</feature>
<feature type="transmembrane region" description="Helical" evidence="1">
    <location>
        <begin position="230"/>
        <end position="252"/>
    </location>
</feature>
<evidence type="ECO:0000259" key="2">
    <source>
        <dbReference type="PROSITE" id="PS50887"/>
    </source>
</evidence>
<dbReference type="InterPro" id="IPR050469">
    <property type="entry name" value="Diguanylate_Cyclase"/>
</dbReference>
<proteinExistence type="predicted"/>
<evidence type="ECO:0000313" key="4">
    <source>
        <dbReference type="Proteomes" id="UP001314903"/>
    </source>
</evidence>
<dbReference type="PROSITE" id="PS50887">
    <property type="entry name" value="GGDEF"/>
    <property type="match status" value="1"/>
</dbReference>
<dbReference type="PANTHER" id="PTHR45138">
    <property type="entry name" value="REGULATORY COMPONENTS OF SENSORY TRANSDUCTION SYSTEM"/>
    <property type="match status" value="1"/>
</dbReference>
<sequence length="552" mass="63760">MKRQSHFILIIIICITFALSLLLSNYFSFSSLKLTSESSKSLNDNWRLGYYNEIIDLPVKLDIPTNTPYSISRILDDDFSLKQVICIRGSLQELDVALDDEIIYSALYESKGILTPPMASAWHLVEIPIESNGKELKITFKTPIRDMSGLINGIFYGSSSDLLFHIQQTYGWGFSASILILILGMLMIIIPVIFKHLRRWQFIDLGLFTVFISLWLIAESRMLQFFYGSPLILGSLAYIMLSVFPIPILFYIKENVIKGFKNIYNGLIILFGMNLSLILFLQFWGLVHFYDSVRITHSFIFIGLIIVILTLFIEMIKYKNKFAKTTLCSFGVLSIFGIFELVHFYFNDYTSTSFYVRIGVILFILIQVIESIFRLISYLKKSLEAEYYEKLAYEDRVTGGLNRMAFEKDLENIFSNPDLKNHLRLMIFDLNGLKGINDRFGHIEGDYAIKSAYALLSESFNGLGLCYRIGGDEYACVFTDIDINIIEKRIELLNEKIKTFNKTLPYTFGMAIGFIEYDPKLDETWQKMMHRADQKMYENKGLKNQSIIMVTH</sequence>
<protein>
    <submittedName>
        <fullName evidence="3">Diguanylate cyclase (GGDEF)-like protein</fullName>
    </submittedName>
</protein>
<accession>A0ABS4KLR8</accession>
<name>A0ABS4KLR8_9FIRM</name>
<gene>
    <name evidence="3" type="ORF">J2Z35_002562</name>
</gene>
<feature type="transmembrane region" description="Helical" evidence="1">
    <location>
        <begin position="170"/>
        <end position="194"/>
    </location>
</feature>
<keyword evidence="1" id="KW-1133">Transmembrane helix</keyword>
<comment type="caution">
    <text evidence="3">The sequence shown here is derived from an EMBL/GenBank/DDBJ whole genome shotgun (WGS) entry which is preliminary data.</text>
</comment>
<dbReference type="Pfam" id="PF00990">
    <property type="entry name" value="GGDEF"/>
    <property type="match status" value="1"/>
</dbReference>
<keyword evidence="4" id="KW-1185">Reference proteome</keyword>
<feature type="transmembrane region" description="Helical" evidence="1">
    <location>
        <begin position="7"/>
        <end position="27"/>
    </location>
</feature>
<evidence type="ECO:0000313" key="3">
    <source>
        <dbReference type="EMBL" id="MBP2028732.1"/>
    </source>
</evidence>
<feature type="transmembrane region" description="Helical" evidence="1">
    <location>
        <begin position="295"/>
        <end position="313"/>
    </location>
</feature>
<dbReference type="InterPro" id="IPR000160">
    <property type="entry name" value="GGDEF_dom"/>
</dbReference>
<dbReference type="Gene3D" id="3.30.70.270">
    <property type="match status" value="1"/>
</dbReference>
<feature type="transmembrane region" description="Helical" evidence="1">
    <location>
        <begin position="201"/>
        <end position="218"/>
    </location>
</feature>
<dbReference type="PANTHER" id="PTHR45138:SF23">
    <property type="entry name" value="SIGNALING PROTEIN"/>
    <property type="match status" value="1"/>
</dbReference>
<keyword evidence="1" id="KW-0472">Membrane</keyword>
<dbReference type="RefSeq" id="WP_209661791.1">
    <property type="nucleotide sequence ID" value="NZ_JAGGLI010000038.1"/>
</dbReference>
<reference evidence="3 4" key="1">
    <citation type="submission" date="2021-03" db="EMBL/GenBank/DDBJ databases">
        <title>Genomic Encyclopedia of Type Strains, Phase IV (KMG-IV): sequencing the most valuable type-strain genomes for metagenomic binning, comparative biology and taxonomic classification.</title>
        <authorList>
            <person name="Goeker M."/>
        </authorList>
    </citation>
    <scope>NUCLEOTIDE SEQUENCE [LARGE SCALE GENOMIC DNA]</scope>
    <source>
        <strain evidence="3 4">DSM 27512</strain>
    </source>
</reference>
<dbReference type="InterPro" id="IPR029787">
    <property type="entry name" value="Nucleotide_cyclase"/>
</dbReference>
<feature type="domain" description="GGDEF" evidence="2">
    <location>
        <begin position="421"/>
        <end position="552"/>
    </location>
</feature>